<dbReference type="AlphaFoldDB" id="A0AAN6VKI4"/>
<name>A0AAN6VKI4_9PEZI</name>
<protein>
    <submittedName>
        <fullName evidence="1">Uncharacterized protein</fullName>
    </submittedName>
</protein>
<reference evidence="1" key="2">
    <citation type="submission" date="2023-05" db="EMBL/GenBank/DDBJ databases">
        <authorList>
            <consortium name="Lawrence Berkeley National Laboratory"/>
            <person name="Steindorff A."/>
            <person name="Hensen N."/>
            <person name="Bonometti L."/>
            <person name="Westerberg I."/>
            <person name="Brannstrom I.O."/>
            <person name="Guillou S."/>
            <person name="Cros-Aarteil S."/>
            <person name="Calhoun S."/>
            <person name="Haridas S."/>
            <person name="Kuo A."/>
            <person name="Mondo S."/>
            <person name="Pangilinan J."/>
            <person name="Riley R."/>
            <person name="Labutti K."/>
            <person name="Andreopoulos B."/>
            <person name="Lipzen A."/>
            <person name="Chen C."/>
            <person name="Yanf M."/>
            <person name="Daum C."/>
            <person name="Ng V."/>
            <person name="Clum A."/>
            <person name="Ohm R."/>
            <person name="Martin F."/>
            <person name="Silar P."/>
            <person name="Natvig D."/>
            <person name="Lalanne C."/>
            <person name="Gautier V."/>
            <person name="Ament-Velasquez S.L."/>
            <person name="Kruys A."/>
            <person name="Hutchinson M.I."/>
            <person name="Powell A.J."/>
            <person name="Barry K."/>
            <person name="Miller A.N."/>
            <person name="Grigoriev I.V."/>
            <person name="Debuchy R."/>
            <person name="Gladieux P."/>
            <person name="Thoren M.H."/>
            <person name="Johannesson H."/>
        </authorList>
    </citation>
    <scope>NUCLEOTIDE SEQUENCE</scope>
    <source>
        <strain evidence="1">CBS 538.74</strain>
    </source>
</reference>
<accession>A0AAN6VKI4</accession>
<keyword evidence="2" id="KW-1185">Reference proteome</keyword>
<sequence length="145" mass="16612">MKKAWVSLLAADDSSRHWVQHSHIFYDDDLDQQPNGQVGLYVSDFLGLTGLLAAFRRPLTAELAAGTTRKPTIALIYERLRAIFRRASHMHSPTEFTTEVGNAEENPYDAERRVAEARNEERIEMERRMAAEIERRVAEGRLEAE</sequence>
<comment type="caution">
    <text evidence="1">The sequence shown here is derived from an EMBL/GenBank/DDBJ whole genome shotgun (WGS) entry which is preliminary data.</text>
</comment>
<organism evidence="1 2">
    <name type="scientific">Chaetomidium leptoderma</name>
    <dbReference type="NCBI Taxonomy" id="669021"/>
    <lineage>
        <taxon>Eukaryota</taxon>
        <taxon>Fungi</taxon>
        <taxon>Dikarya</taxon>
        <taxon>Ascomycota</taxon>
        <taxon>Pezizomycotina</taxon>
        <taxon>Sordariomycetes</taxon>
        <taxon>Sordariomycetidae</taxon>
        <taxon>Sordariales</taxon>
        <taxon>Chaetomiaceae</taxon>
        <taxon>Chaetomidium</taxon>
    </lineage>
</organism>
<evidence type="ECO:0000313" key="1">
    <source>
        <dbReference type="EMBL" id="KAK4151891.1"/>
    </source>
</evidence>
<dbReference type="EMBL" id="MU856996">
    <property type="protein sequence ID" value="KAK4151891.1"/>
    <property type="molecule type" value="Genomic_DNA"/>
</dbReference>
<gene>
    <name evidence="1" type="ORF">C8A00DRAFT_35461</name>
</gene>
<proteinExistence type="predicted"/>
<dbReference type="Proteomes" id="UP001302745">
    <property type="component" value="Unassembled WGS sequence"/>
</dbReference>
<evidence type="ECO:0000313" key="2">
    <source>
        <dbReference type="Proteomes" id="UP001302745"/>
    </source>
</evidence>
<reference evidence="1" key="1">
    <citation type="journal article" date="2023" name="Mol. Phylogenet. Evol.">
        <title>Genome-scale phylogeny and comparative genomics of the fungal order Sordariales.</title>
        <authorList>
            <person name="Hensen N."/>
            <person name="Bonometti L."/>
            <person name="Westerberg I."/>
            <person name="Brannstrom I.O."/>
            <person name="Guillou S."/>
            <person name="Cros-Aarteil S."/>
            <person name="Calhoun S."/>
            <person name="Haridas S."/>
            <person name="Kuo A."/>
            <person name="Mondo S."/>
            <person name="Pangilinan J."/>
            <person name="Riley R."/>
            <person name="LaButti K."/>
            <person name="Andreopoulos B."/>
            <person name="Lipzen A."/>
            <person name="Chen C."/>
            <person name="Yan M."/>
            <person name="Daum C."/>
            <person name="Ng V."/>
            <person name="Clum A."/>
            <person name="Steindorff A."/>
            <person name="Ohm R.A."/>
            <person name="Martin F."/>
            <person name="Silar P."/>
            <person name="Natvig D.O."/>
            <person name="Lalanne C."/>
            <person name="Gautier V."/>
            <person name="Ament-Velasquez S.L."/>
            <person name="Kruys A."/>
            <person name="Hutchinson M.I."/>
            <person name="Powell A.J."/>
            <person name="Barry K."/>
            <person name="Miller A.N."/>
            <person name="Grigoriev I.V."/>
            <person name="Debuchy R."/>
            <person name="Gladieux P."/>
            <person name="Hiltunen Thoren M."/>
            <person name="Johannesson H."/>
        </authorList>
    </citation>
    <scope>NUCLEOTIDE SEQUENCE</scope>
    <source>
        <strain evidence="1">CBS 538.74</strain>
    </source>
</reference>